<comment type="caution">
    <text evidence="3">The sequence shown here is derived from an EMBL/GenBank/DDBJ whole genome shotgun (WGS) entry which is preliminary data.</text>
</comment>
<feature type="domain" description="Lnb N-terminal periplasmic" evidence="2">
    <location>
        <begin position="174"/>
        <end position="328"/>
    </location>
</feature>
<feature type="transmembrane region" description="Helical" evidence="1">
    <location>
        <begin position="115"/>
        <end position="132"/>
    </location>
</feature>
<evidence type="ECO:0000313" key="3">
    <source>
        <dbReference type="EMBL" id="OPH34678.1"/>
    </source>
</evidence>
<feature type="transmembrane region" description="Helical" evidence="1">
    <location>
        <begin position="50"/>
        <end position="77"/>
    </location>
</feature>
<feature type="transmembrane region" description="Helical" evidence="1">
    <location>
        <begin position="83"/>
        <end position="103"/>
    </location>
</feature>
<keyword evidence="1" id="KW-0812">Transmembrane</keyword>
<dbReference type="AlphaFoldDB" id="A0A1V4GQJ3"/>
<keyword evidence="1" id="KW-1133">Transmembrane helix</keyword>
<proteinExistence type="predicted"/>
<protein>
    <recommendedName>
        <fullName evidence="2">Lnb N-terminal periplasmic domain-containing protein</fullName>
    </recommendedName>
</protein>
<dbReference type="Pfam" id="PF13387">
    <property type="entry name" value="Lnb_N"/>
    <property type="match status" value="1"/>
</dbReference>
<evidence type="ECO:0000256" key="1">
    <source>
        <dbReference type="SAM" id="Phobius"/>
    </source>
</evidence>
<organism evidence="3 4">
    <name type="scientific">Moraxella lacunata</name>
    <dbReference type="NCBI Taxonomy" id="477"/>
    <lineage>
        <taxon>Bacteria</taxon>
        <taxon>Pseudomonadati</taxon>
        <taxon>Pseudomonadota</taxon>
        <taxon>Gammaproteobacteria</taxon>
        <taxon>Moraxellales</taxon>
        <taxon>Moraxellaceae</taxon>
        <taxon>Moraxella</taxon>
    </lineage>
</organism>
<gene>
    <name evidence="3" type="ORF">B5J94_10875</name>
</gene>
<evidence type="ECO:0000313" key="4">
    <source>
        <dbReference type="Proteomes" id="UP000191025"/>
    </source>
</evidence>
<sequence>MASDFIWHLLYNTPFLSAKITTNQLPKNALIKALPPAVQRFIARFFVTRAFVWLISIAFTLFVGVSSFWLLMALWVHKPFGELGTQVFMVFWACLAMSLTGFFITRTIFRRRTDLAVYLVCFGVGLGWYFGMDAKNDRIWHDEVAKIIQYEQQGDMVTLHNVRNFRWYDKDKYDVNWETRQYNLQELETFELIISDWGLDKIVHTMASFGFKNGEKLSFSIEIRKESHESFSAIGGFFRQFELGLVVGDEKDLIYSRTNVRGEDVYIYPVDLSKESVRELFLLYLQKGESLNHEARWYNTLISNCSTLIFDMMAQIEPIPIDYRALLAGLLPEYLLDEKAIDTRYTADEWRAMAHANPYVGHLIKTDMDSDKFSRLIKQGLPTQGER</sequence>
<keyword evidence="1" id="KW-0472">Membrane</keyword>
<name>A0A1V4GQJ3_MORLA</name>
<dbReference type="InterPro" id="IPR025178">
    <property type="entry name" value="Lnb_N"/>
</dbReference>
<accession>A0A1V4GQJ3</accession>
<dbReference type="Proteomes" id="UP000191025">
    <property type="component" value="Unassembled WGS sequence"/>
</dbReference>
<dbReference type="EMBL" id="MXAN01000081">
    <property type="protein sequence ID" value="OPH34678.1"/>
    <property type="molecule type" value="Genomic_DNA"/>
</dbReference>
<reference evidence="4" key="1">
    <citation type="submission" date="2017-03" db="EMBL/GenBank/DDBJ databases">
        <title>Draft genome sequence of Moraxella equi CCUG 4950T type strain.</title>
        <authorList>
            <person name="Salva-Serra F."/>
            <person name="Engstrom-Jakobsson H."/>
            <person name="Thorell K."/>
            <person name="Jaen-Luchoro D."/>
            <person name="Gonzales-Siles L."/>
            <person name="Karlsson R."/>
            <person name="Yazdan S."/>
            <person name="Boulund F."/>
            <person name="Johnning A."/>
            <person name="Engstrand L."/>
            <person name="Kristiansson E."/>
            <person name="Moore E."/>
        </authorList>
    </citation>
    <scope>NUCLEOTIDE SEQUENCE [LARGE SCALE GENOMIC DNA]</scope>
    <source>
        <strain evidence="4">CCUG 4441</strain>
    </source>
</reference>
<evidence type="ECO:0000259" key="2">
    <source>
        <dbReference type="Pfam" id="PF13387"/>
    </source>
</evidence>